<dbReference type="GO" id="GO:0032259">
    <property type="term" value="P:methylation"/>
    <property type="evidence" value="ECO:0007669"/>
    <property type="project" value="UniProtKB-KW"/>
</dbReference>
<keyword evidence="7" id="KW-0808">Transferase</keyword>
<dbReference type="InterPro" id="IPR015881">
    <property type="entry name" value="ARHD_Rieske_2Fe_2S"/>
</dbReference>
<dbReference type="InterPro" id="IPR050584">
    <property type="entry name" value="Cholesterol_7-desaturase"/>
</dbReference>
<keyword evidence="7" id="KW-0489">Methyltransferase</keyword>
<organism evidence="7 8">
    <name type="scientific">Candidatus Rhodobacter oscarellae</name>
    <dbReference type="NCBI Taxonomy" id="1675527"/>
    <lineage>
        <taxon>Bacteria</taxon>
        <taxon>Pseudomonadati</taxon>
        <taxon>Pseudomonadota</taxon>
        <taxon>Alphaproteobacteria</taxon>
        <taxon>Rhodobacterales</taxon>
        <taxon>Rhodobacter group</taxon>
        <taxon>Rhodobacter</taxon>
    </lineage>
</organism>
<evidence type="ECO:0000259" key="6">
    <source>
        <dbReference type="PROSITE" id="PS51296"/>
    </source>
</evidence>
<dbReference type="Pfam" id="PF00355">
    <property type="entry name" value="Rieske"/>
    <property type="match status" value="1"/>
</dbReference>
<dbReference type="PANTHER" id="PTHR21266">
    <property type="entry name" value="IRON-SULFUR DOMAIN CONTAINING PROTEIN"/>
    <property type="match status" value="1"/>
</dbReference>
<dbReference type="PANTHER" id="PTHR21266:SF60">
    <property type="entry name" value="3-KETOSTEROID-9-ALPHA-MONOOXYGENASE, OXYGENASE COMPONENT"/>
    <property type="match status" value="1"/>
</dbReference>
<name>A0A0J9E7C4_9RHOB</name>
<evidence type="ECO:0000256" key="5">
    <source>
        <dbReference type="ARBA" id="ARBA00023014"/>
    </source>
</evidence>
<proteinExistence type="predicted"/>
<dbReference type="STRING" id="1675527.AIOL_003639"/>
<dbReference type="PROSITE" id="PS51296">
    <property type="entry name" value="RIESKE"/>
    <property type="match status" value="1"/>
</dbReference>
<gene>
    <name evidence="7" type="ORF">AIOL_003639</name>
</gene>
<sequence>MMRAQVNGQDLVVWRASNGDISAWDNRCPHRGMALSHGFVRGNDLACLYHGWHYGGTGVCRYIPAHPELDPPKTIKATVFSVAIADGVIWVNTQGAAEPAPVPMASQPLRSFHVVSHSESLARACRTVAFEGAFPEQLEQGLYQLGARQVFLLENPLDQGRLQITALADADATPEGCAALSRWCEAVRRSAQEEKVAA</sequence>
<comment type="caution">
    <text evidence="7">The sequence shown here is derived from an EMBL/GenBank/DDBJ whole genome shotgun (WGS) entry which is preliminary data.</text>
</comment>
<evidence type="ECO:0000256" key="4">
    <source>
        <dbReference type="ARBA" id="ARBA00023004"/>
    </source>
</evidence>
<dbReference type="EMBL" id="LFTY01000002">
    <property type="protein sequence ID" value="KMW58660.1"/>
    <property type="molecule type" value="Genomic_DNA"/>
</dbReference>
<dbReference type="GO" id="GO:0051537">
    <property type="term" value="F:2 iron, 2 sulfur cluster binding"/>
    <property type="evidence" value="ECO:0007669"/>
    <property type="project" value="UniProtKB-KW"/>
</dbReference>
<dbReference type="PROSITE" id="PS00570">
    <property type="entry name" value="RING_HYDROXYL_ALPHA"/>
    <property type="match status" value="1"/>
</dbReference>
<dbReference type="InterPro" id="IPR036922">
    <property type="entry name" value="Rieske_2Fe-2S_sf"/>
</dbReference>
<accession>A0A0J9E7C4</accession>
<evidence type="ECO:0000256" key="1">
    <source>
        <dbReference type="ARBA" id="ARBA00022714"/>
    </source>
</evidence>
<evidence type="ECO:0000313" key="7">
    <source>
        <dbReference type="EMBL" id="KMW58660.1"/>
    </source>
</evidence>
<dbReference type="InterPro" id="IPR017941">
    <property type="entry name" value="Rieske_2Fe-2S"/>
</dbReference>
<reference evidence="7 8" key="1">
    <citation type="submission" date="2015-06" db="EMBL/GenBank/DDBJ databases">
        <title>Draft genome sequence of an Alphaproteobacteria species associated to the Mediterranean sponge Oscarella lobularis.</title>
        <authorList>
            <person name="Jourda C."/>
            <person name="Santini S."/>
            <person name="Claverie J.-M."/>
        </authorList>
    </citation>
    <scope>NUCLEOTIDE SEQUENCE [LARGE SCALE GENOMIC DNA]</scope>
    <source>
        <strain evidence="7">IGS</strain>
    </source>
</reference>
<dbReference type="GO" id="GO:0005506">
    <property type="term" value="F:iron ion binding"/>
    <property type="evidence" value="ECO:0007669"/>
    <property type="project" value="InterPro"/>
</dbReference>
<keyword evidence="5" id="KW-0411">Iron-sulfur</keyword>
<evidence type="ECO:0000256" key="2">
    <source>
        <dbReference type="ARBA" id="ARBA00022723"/>
    </source>
</evidence>
<keyword evidence="1" id="KW-0001">2Fe-2S</keyword>
<dbReference type="Gene3D" id="2.102.10.10">
    <property type="entry name" value="Rieske [2Fe-2S] iron-sulphur domain"/>
    <property type="match status" value="1"/>
</dbReference>
<evidence type="ECO:0000256" key="3">
    <source>
        <dbReference type="ARBA" id="ARBA00023002"/>
    </source>
</evidence>
<dbReference type="Proteomes" id="UP000037178">
    <property type="component" value="Unassembled WGS sequence"/>
</dbReference>
<keyword evidence="8" id="KW-1185">Reference proteome</keyword>
<dbReference type="GO" id="GO:0008168">
    <property type="term" value="F:methyltransferase activity"/>
    <property type="evidence" value="ECO:0007669"/>
    <property type="project" value="UniProtKB-KW"/>
</dbReference>
<feature type="domain" description="Rieske" evidence="6">
    <location>
        <begin position="1"/>
        <end position="91"/>
    </location>
</feature>
<keyword evidence="2" id="KW-0479">Metal-binding</keyword>
<dbReference type="SUPFAM" id="SSF50022">
    <property type="entry name" value="ISP domain"/>
    <property type="match status" value="1"/>
</dbReference>
<dbReference type="GO" id="GO:0016491">
    <property type="term" value="F:oxidoreductase activity"/>
    <property type="evidence" value="ECO:0007669"/>
    <property type="project" value="UniProtKB-KW"/>
</dbReference>
<keyword evidence="3" id="KW-0560">Oxidoreductase</keyword>
<dbReference type="PATRIC" id="fig|1675527.3.peg.3810"/>
<keyword evidence="4" id="KW-0408">Iron</keyword>
<dbReference type="AlphaFoldDB" id="A0A0J9E7C4"/>
<protein>
    <submittedName>
        <fullName evidence="7">Vanillate O-demethylase oxygenase-like protein</fullName>
    </submittedName>
</protein>
<evidence type="ECO:0000313" key="8">
    <source>
        <dbReference type="Proteomes" id="UP000037178"/>
    </source>
</evidence>